<feature type="region of interest" description="Disordered" evidence="1">
    <location>
        <begin position="116"/>
        <end position="136"/>
    </location>
</feature>
<name>J1JVV5_9HYPH</name>
<evidence type="ECO:0000313" key="3">
    <source>
        <dbReference type="Proteomes" id="UP000008952"/>
    </source>
</evidence>
<evidence type="ECO:0000313" key="2">
    <source>
        <dbReference type="EMBL" id="EJF89107.1"/>
    </source>
</evidence>
<gene>
    <name evidence="2" type="ORF">ME5_01658</name>
</gene>
<comment type="caution">
    <text evidence="2">The sequence shown here is derived from an EMBL/GenBank/DDBJ whole genome shotgun (WGS) entry which is preliminary data.</text>
</comment>
<reference evidence="2 3" key="1">
    <citation type="submission" date="2012-03" db="EMBL/GenBank/DDBJ databases">
        <title>The Genome Sequence of Bartonella tamiae Th239.</title>
        <authorList>
            <consortium name="The Broad Institute Genome Sequencing Platform"/>
            <consortium name="The Broad Institute Genome Sequencing Center for Infectious Disease"/>
            <person name="Feldgarden M."/>
            <person name="Kirby J."/>
            <person name="Kosoy M."/>
            <person name="Birtles R."/>
            <person name="Probert W.S."/>
            <person name="Chiaraviglio L."/>
            <person name="Young S.K."/>
            <person name="Zeng Q."/>
            <person name="Gargeya S."/>
            <person name="Fitzgerald M."/>
            <person name="Haas B."/>
            <person name="Abouelleil A."/>
            <person name="Alvarado L."/>
            <person name="Arachchi H.M."/>
            <person name="Berlin A."/>
            <person name="Chapman S.B."/>
            <person name="Gearin G."/>
            <person name="Goldberg J."/>
            <person name="Griggs A."/>
            <person name="Gujja S."/>
            <person name="Hansen M."/>
            <person name="Heiman D."/>
            <person name="Howarth C."/>
            <person name="Larimer J."/>
            <person name="Lui A."/>
            <person name="MacDonald P.J.P."/>
            <person name="McCowen C."/>
            <person name="Montmayeur A."/>
            <person name="Murphy C."/>
            <person name="Neiman D."/>
            <person name="Pearson M."/>
            <person name="Priest M."/>
            <person name="Roberts A."/>
            <person name="Saif S."/>
            <person name="Shea T."/>
            <person name="Sisk P."/>
            <person name="Stolte C."/>
            <person name="Sykes S."/>
            <person name="Wortman J."/>
            <person name="Nusbaum C."/>
            <person name="Birren B."/>
        </authorList>
    </citation>
    <scope>NUCLEOTIDE SEQUENCE [LARGE SCALE GENOMIC DNA]</scope>
    <source>
        <strain evidence="2 3">Th239</strain>
    </source>
</reference>
<dbReference type="Proteomes" id="UP000008952">
    <property type="component" value="Unassembled WGS sequence"/>
</dbReference>
<dbReference type="OrthoDB" id="5868871at2"/>
<proteinExistence type="predicted"/>
<dbReference type="AlphaFoldDB" id="J1JVV5"/>
<evidence type="ECO:0000256" key="1">
    <source>
        <dbReference type="SAM" id="MobiDB-lite"/>
    </source>
</evidence>
<dbReference type="EMBL" id="AIMB01000008">
    <property type="protein sequence ID" value="EJF89107.1"/>
    <property type="molecule type" value="Genomic_DNA"/>
</dbReference>
<protein>
    <submittedName>
        <fullName evidence="2">Uncharacterized protein</fullName>
    </submittedName>
</protein>
<dbReference type="PATRIC" id="fig|1094558.3.peg.1780"/>
<dbReference type="RefSeq" id="WP_008040206.1">
    <property type="nucleotide sequence ID" value="NZ_JH725147.1"/>
</dbReference>
<organism evidence="2 3">
    <name type="scientific">Bartonella tamiae Th239</name>
    <dbReference type="NCBI Taxonomy" id="1094558"/>
    <lineage>
        <taxon>Bacteria</taxon>
        <taxon>Pseudomonadati</taxon>
        <taxon>Pseudomonadota</taxon>
        <taxon>Alphaproteobacteria</taxon>
        <taxon>Hyphomicrobiales</taxon>
        <taxon>Bartonellaceae</taxon>
        <taxon>Bartonella</taxon>
    </lineage>
</organism>
<sequence length="136" mass="15435">MKKTLIPDEEILALVKSLGEAQATKREMAQYLTLSPAVLESAFKRHKILQETYDKAKISGLIALKKAQLKLAQTNATMAIWLGKQYLKQKDKHDISASEATPFILERIEHIIIDPQNDKNLKEDHHTTKISKEKST</sequence>
<dbReference type="HOGENOM" id="CLU_1871361_0_0_5"/>
<keyword evidence="3" id="KW-1185">Reference proteome</keyword>
<accession>J1JVV5</accession>